<organism evidence="1 2">
    <name type="scientific">Caballeronia humi</name>
    <dbReference type="NCBI Taxonomy" id="326474"/>
    <lineage>
        <taxon>Bacteria</taxon>
        <taxon>Pseudomonadati</taxon>
        <taxon>Pseudomonadota</taxon>
        <taxon>Betaproteobacteria</taxon>
        <taxon>Burkholderiales</taxon>
        <taxon>Burkholderiaceae</taxon>
        <taxon>Caballeronia</taxon>
    </lineage>
</organism>
<reference evidence="1" key="1">
    <citation type="submission" date="2016-01" db="EMBL/GenBank/DDBJ databases">
        <authorList>
            <person name="Peeters C."/>
        </authorList>
    </citation>
    <scope>NUCLEOTIDE SEQUENCE [LARGE SCALE GENOMIC DNA]</scope>
    <source>
        <strain evidence="1">LMG 22934</strain>
    </source>
</reference>
<comment type="caution">
    <text evidence="1">The sequence shown here is derived from an EMBL/GenBank/DDBJ whole genome shotgun (WGS) entry which is preliminary data.</text>
</comment>
<evidence type="ECO:0000313" key="2">
    <source>
        <dbReference type="Proteomes" id="UP000054977"/>
    </source>
</evidence>
<name>A0A158J1U6_9BURK</name>
<gene>
    <name evidence="1" type="ORF">AWB65_05792</name>
</gene>
<evidence type="ECO:0000313" key="1">
    <source>
        <dbReference type="EMBL" id="SAL62818.1"/>
    </source>
</evidence>
<dbReference type="AlphaFoldDB" id="A0A158J1U6"/>
<sequence>MGVSIARARGVFGLLLPRGHEATYFRDHVGRSCSWSRRAAALFFRIFFLSDLKKRISSTANNESATIATKTIVPMMLKIVICPPSVKGKRGCFSFCHASFGCRRSSRFRAFSMLASVRCGNRRSIAKMRSTKAMVSQVKPLSSNNVTTVSQVSLRRKNVMVLWVKLKVSFCTNRPSTAGSGLVHYREGSSANRGKRCRLVSGF</sequence>
<dbReference type="EMBL" id="FCNW02000053">
    <property type="protein sequence ID" value="SAL62818.1"/>
    <property type="molecule type" value="Genomic_DNA"/>
</dbReference>
<proteinExistence type="predicted"/>
<protein>
    <submittedName>
        <fullName evidence="1">Uncharacterized protein</fullName>
    </submittedName>
</protein>
<dbReference type="Proteomes" id="UP000054977">
    <property type="component" value="Unassembled WGS sequence"/>
</dbReference>
<dbReference type="STRING" id="326474.AWB65_05792"/>
<accession>A0A158J1U6</accession>
<keyword evidence="2" id="KW-1185">Reference proteome</keyword>